<keyword evidence="4" id="KW-0676">Redox-active center</keyword>
<dbReference type="PANTHER" id="PTHR45663">
    <property type="entry name" value="GEO12009P1"/>
    <property type="match status" value="1"/>
</dbReference>
<dbReference type="GO" id="GO:0045454">
    <property type="term" value="P:cell redox homeostasis"/>
    <property type="evidence" value="ECO:0007669"/>
    <property type="project" value="TreeGrafter"/>
</dbReference>
<dbReference type="InterPro" id="IPR005746">
    <property type="entry name" value="Thioredoxin"/>
</dbReference>
<keyword evidence="2" id="KW-0249">Electron transport</keyword>
<dbReference type="InterPro" id="IPR036249">
    <property type="entry name" value="Thioredoxin-like_sf"/>
</dbReference>
<accession>A0A1B1TG04</accession>
<keyword evidence="1" id="KW-0813">Transport</keyword>
<dbReference type="PANTHER" id="PTHR45663:SF11">
    <property type="entry name" value="GEO12009P1"/>
    <property type="match status" value="1"/>
</dbReference>
<dbReference type="SUPFAM" id="SSF52833">
    <property type="entry name" value="Thioredoxin-like"/>
    <property type="match status" value="1"/>
</dbReference>
<evidence type="ECO:0000256" key="1">
    <source>
        <dbReference type="ARBA" id="ARBA00022448"/>
    </source>
</evidence>
<dbReference type="GO" id="GO:0005829">
    <property type="term" value="C:cytosol"/>
    <property type="evidence" value="ECO:0007669"/>
    <property type="project" value="TreeGrafter"/>
</dbReference>
<proteinExistence type="predicted"/>
<evidence type="ECO:0000259" key="5">
    <source>
        <dbReference type="PROSITE" id="PS51352"/>
    </source>
</evidence>
<dbReference type="FunFam" id="3.40.30.10:FF:000001">
    <property type="entry name" value="Thioredoxin"/>
    <property type="match status" value="1"/>
</dbReference>
<reference evidence="6" key="1">
    <citation type="submission" date="2014-11" db="EMBL/GenBank/DDBJ databases">
        <authorList>
            <person name="Zhu J."/>
            <person name="Qi W."/>
            <person name="Song R."/>
        </authorList>
    </citation>
    <scope>NUCLEOTIDE SEQUENCE</scope>
</reference>
<dbReference type="GO" id="GO:0015035">
    <property type="term" value="F:protein-disulfide reductase activity"/>
    <property type="evidence" value="ECO:0007669"/>
    <property type="project" value="InterPro"/>
</dbReference>
<reference evidence="6" key="2">
    <citation type="journal article" date="2015" name="ISME J.">
        <title>A new class of marine Euryarchaeota group II from the Mediterranean deep chlorophyll maximum.</title>
        <authorList>
            <person name="Martin-Cuadrado A.B."/>
            <person name="Garcia-Heredia I."/>
            <person name="Molto A.G."/>
            <person name="Lopez-Ubeda R."/>
            <person name="Kimes N."/>
            <person name="Lopez-Garcia P."/>
            <person name="Moreira D."/>
            <person name="Rodriguez-Valera F."/>
        </authorList>
    </citation>
    <scope>NUCLEOTIDE SEQUENCE</scope>
</reference>
<dbReference type="InterPro" id="IPR013766">
    <property type="entry name" value="Thioredoxin_domain"/>
</dbReference>
<feature type="domain" description="Thioredoxin" evidence="5">
    <location>
        <begin position="10"/>
        <end position="132"/>
    </location>
</feature>
<evidence type="ECO:0000313" key="6">
    <source>
        <dbReference type="EMBL" id="ANV81203.1"/>
    </source>
</evidence>
<evidence type="ECO:0000256" key="3">
    <source>
        <dbReference type="ARBA" id="ARBA00023157"/>
    </source>
</evidence>
<dbReference type="EMBL" id="KP211927">
    <property type="protein sequence ID" value="ANV81203.1"/>
    <property type="molecule type" value="Genomic_DNA"/>
</dbReference>
<dbReference type="PRINTS" id="PR00421">
    <property type="entry name" value="THIOREDOXIN"/>
</dbReference>
<evidence type="ECO:0000256" key="2">
    <source>
        <dbReference type="ARBA" id="ARBA00022982"/>
    </source>
</evidence>
<dbReference type="InterPro" id="IPR017937">
    <property type="entry name" value="Thioredoxin_CS"/>
</dbReference>
<keyword evidence="3" id="KW-1015">Disulfide bond</keyword>
<dbReference type="Pfam" id="PF00085">
    <property type="entry name" value="Thioredoxin"/>
    <property type="match status" value="1"/>
</dbReference>
<dbReference type="Gene3D" id="3.40.30.10">
    <property type="entry name" value="Glutaredoxin"/>
    <property type="match status" value="1"/>
</dbReference>
<evidence type="ECO:0000256" key="4">
    <source>
        <dbReference type="ARBA" id="ARBA00023284"/>
    </source>
</evidence>
<name>A0A1B1TG04_9ARCH</name>
<protein>
    <submittedName>
        <fullName evidence="6">Thioredoxin</fullName>
    </submittedName>
</protein>
<organism evidence="6">
    <name type="scientific">uncultured Poseidoniia archaeon</name>
    <dbReference type="NCBI Taxonomy" id="1697135"/>
    <lineage>
        <taxon>Archaea</taxon>
        <taxon>Methanobacteriati</taxon>
        <taxon>Thermoplasmatota</taxon>
        <taxon>Candidatus Poseidoniia</taxon>
        <taxon>environmental samples</taxon>
    </lineage>
</organism>
<dbReference type="CDD" id="cd02947">
    <property type="entry name" value="TRX_family"/>
    <property type="match status" value="1"/>
</dbReference>
<dbReference type="PROSITE" id="PS51352">
    <property type="entry name" value="THIOREDOXIN_2"/>
    <property type="match status" value="1"/>
</dbReference>
<sequence>MSIAYIFSFIFITKTHNTHALRSVSENMGEVRAVTDEEFDTSVNDNEWVLVDFWAPWCGPCKAIAPVLEQVAGEREILIAKVDTDTNPANAAKLGVRGIPALFLYHNGSIVSKQSGAMPKPQLLKWIDDHMTADDF</sequence>
<dbReference type="NCBIfam" id="TIGR01068">
    <property type="entry name" value="thioredoxin"/>
    <property type="match status" value="1"/>
</dbReference>
<dbReference type="PROSITE" id="PS00194">
    <property type="entry name" value="THIOREDOXIN_1"/>
    <property type="match status" value="1"/>
</dbReference>
<dbReference type="AlphaFoldDB" id="A0A1B1TG04"/>